<feature type="signal peptide" evidence="1">
    <location>
        <begin position="1"/>
        <end position="17"/>
    </location>
</feature>
<evidence type="ECO:0008006" key="4">
    <source>
        <dbReference type="Google" id="ProtNLM"/>
    </source>
</evidence>
<name>A0A5P1EEB9_ASPOF</name>
<dbReference type="EMBL" id="CM007387">
    <property type="protein sequence ID" value="ONK64238.1"/>
    <property type="molecule type" value="Genomic_DNA"/>
</dbReference>
<organism evidence="2 3">
    <name type="scientific">Asparagus officinalis</name>
    <name type="common">Garden asparagus</name>
    <dbReference type="NCBI Taxonomy" id="4686"/>
    <lineage>
        <taxon>Eukaryota</taxon>
        <taxon>Viridiplantae</taxon>
        <taxon>Streptophyta</taxon>
        <taxon>Embryophyta</taxon>
        <taxon>Tracheophyta</taxon>
        <taxon>Spermatophyta</taxon>
        <taxon>Magnoliopsida</taxon>
        <taxon>Liliopsida</taxon>
        <taxon>Asparagales</taxon>
        <taxon>Asparagaceae</taxon>
        <taxon>Asparagoideae</taxon>
        <taxon>Asparagus</taxon>
    </lineage>
</organism>
<gene>
    <name evidence="2" type="ORF">A4U43_C07F23560</name>
</gene>
<dbReference type="Gramene" id="ONK64238">
    <property type="protein sequence ID" value="ONK64238"/>
    <property type="gene ID" value="A4U43_C07F23560"/>
</dbReference>
<keyword evidence="1" id="KW-0732">Signal</keyword>
<dbReference type="AlphaFoldDB" id="A0A5P1EEB9"/>
<accession>A0A5P1EEB9</accession>
<evidence type="ECO:0000256" key="1">
    <source>
        <dbReference type="SAM" id="SignalP"/>
    </source>
</evidence>
<protein>
    <recommendedName>
        <fullName evidence="4">Secreted protein</fullName>
    </recommendedName>
</protein>
<proteinExistence type="predicted"/>
<feature type="chain" id="PRO_5024293358" description="Secreted protein" evidence="1">
    <location>
        <begin position="18"/>
        <end position="91"/>
    </location>
</feature>
<evidence type="ECO:0000313" key="3">
    <source>
        <dbReference type="Proteomes" id="UP000243459"/>
    </source>
</evidence>
<reference evidence="3" key="1">
    <citation type="journal article" date="2017" name="Nat. Commun.">
        <title>The asparagus genome sheds light on the origin and evolution of a young Y chromosome.</title>
        <authorList>
            <person name="Harkess A."/>
            <person name="Zhou J."/>
            <person name="Xu C."/>
            <person name="Bowers J.E."/>
            <person name="Van der Hulst R."/>
            <person name="Ayyampalayam S."/>
            <person name="Mercati F."/>
            <person name="Riccardi P."/>
            <person name="McKain M.R."/>
            <person name="Kakrana A."/>
            <person name="Tang H."/>
            <person name="Ray J."/>
            <person name="Groenendijk J."/>
            <person name="Arikit S."/>
            <person name="Mathioni S.M."/>
            <person name="Nakano M."/>
            <person name="Shan H."/>
            <person name="Telgmann-Rauber A."/>
            <person name="Kanno A."/>
            <person name="Yue Z."/>
            <person name="Chen H."/>
            <person name="Li W."/>
            <person name="Chen Y."/>
            <person name="Xu X."/>
            <person name="Zhang Y."/>
            <person name="Luo S."/>
            <person name="Chen H."/>
            <person name="Gao J."/>
            <person name="Mao Z."/>
            <person name="Pires J.C."/>
            <person name="Luo M."/>
            <person name="Kudrna D."/>
            <person name="Wing R.A."/>
            <person name="Meyers B.C."/>
            <person name="Yi K."/>
            <person name="Kong H."/>
            <person name="Lavrijsen P."/>
            <person name="Sunseri F."/>
            <person name="Falavigna A."/>
            <person name="Ye Y."/>
            <person name="Leebens-Mack J.H."/>
            <person name="Chen G."/>
        </authorList>
    </citation>
    <scope>NUCLEOTIDE SEQUENCE [LARGE SCALE GENOMIC DNA]</scope>
    <source>
        <strain evidence="3">cv. DH0086</strain>
    </source>
</reference>
<dbReference type="Proteomes" id="UP000243459">
    <property type="component" value="Chromosome 7"/>
</dbReference>
<sequence length="91" mass="9671">MLSTYSLVAALRAPVWGAIGSAWGAVGLDWGAIGSASHRVEAKAFADEGASIDRTGPACCRGKEPVAEEIAPPIRLEFPYPHHIAEVREEE</sequence>
<keyword evidence="3" id="KW-1185">Reference proteome</keyword>
<evidence type="ECO:0000313" key="2">
    <source>
        <dbReference type="EMBL" id="ONK64238.1"/>
    </source>
</evidence>